<dbReference type="AlphaFoldDB" id="B1YAY9"/>
<keyword evidence="2" id="KW-1133">Transmembrane helix</keyword>
<dbReference type="Proteomes" id="UP000001694">
    <property type="component" value="Chromosome"/>
</dbReference>
<dbReference type="RefSeq" id="WP_012351108.1">
    <property type="nucleotide sequence ID" value="NC_010525.1"/>
</dbReference>
<keyword evidence="4" id="KW-1185">Reference proteome</keyword>
<keyword evidence="2" id="KW-0472">Membrane</keyword>
<feature type="transmembrane region" description="Helical" evidence="2">
    <location>
        <begin position="12"/>
        <end position="38"/>
    </location>
</feature>
<gene>
    <name evidence="3" type="ordered locus">Tneu_1771</name>
</gene>
<dbReference type="eggNOG" id="arCOG07482">
    <property type="taxonomic scope" value="Archaea"/>
</dbReference>
<name>B1YAY9_PYRNV</name>
<sequence length="73" mass="7980">MRYAIGLSLNAAAFILAVLCQWPIAAAVVYIASVALLLPTAQRKRAEERPPAEAKREPTPDEIKRRPVSAPEI</sequence>
<evidence type="ECO:0000256" key="2">
    <source>
        <dbReference type="SAM" id="Phobius"/>
    </source>
</evidence>
<protein>
    <submittedName>
        <fullName evidence="3">Uncharacterized protein</fullName>
    </submittedName>
</protein>
<feature type="compositionally biased region" description="Basic and acidic residues" evidence="1">
    <location>
        <begin position="44"/>
        <end position="65"/>
    </location>
</feature>
<accession>B1YAY9</accession>
<feature type="region of interest" description="Disordered" evidence="1">
    <location>
        <begin position="42"/>
        <end position="73"/>
    </location>
</feature>
<dbReference type="EMBL" id="CP001014">
    <property type="protein sequence ID" value="ACB40689.1"/>
    <property type="molecule type" value="Genomic_DNA"/>
</dbReference>
<reference evidence="3" key="1">
    <citation type="submission" date="2008-03" db="EMBL/GenBank/DDBJ databases">
        <title>Complete sequence of Thermoproteus neutrophilus V24Sta.</title>
        <authorList>
            <consortium name="US DOE Joint Genome Institute"/>
            <person name="Copeland A."/>
            <person name="Lucas S."/>
            <person name="Lapidus A."/>
            <person name="Glavina del Rio T."/>
            <person name="Dalin E."/>
            <person name="Tice H."/>
            <person name="Bruce D."/>
            <person name="Goodwin L."/>
            <person name="Pitluck S."/>
            <person name="Sims D."/>
            <person name="Brettin T."/>
            <person name="Detter J.C."/>
            <person name="Han C."/>
            <person name="Kuske C.R."/>
            <person name="Schmutz J."/>
            <person name="Larimer F."/>
            <person name="Land M."/>
            <person name="Hauser L."/>
            <person name="Kyrpides N."/>
            <person name="Mikhailova N."/>
            <person name="Biddle J.F."/>
            <person name="Zhang Z."/>
            <person name="Fitz-Gibbon S.T."/>
            <person name="Lowe T.M."/>
            <person name="Saltikov C."/>
            <person name="House C.H."/>
            <person name="Richardson P."/>
        </authorList>
    </citation>
    <scope>NUCLEOTIDE SEQUENCE [LARGE SCALE GENOMIC DNA]</scope>
    <source>
        <strain evidence="3">V24Sta</strain>
    </source>
</reference>
<organism evidence="3 4">
    <name type="scientific">Pyrobaculum neutrophilum (strain DSM 2338 / JCM 9278 / NBRC 100436 / V24Sta)</name>
    <name type="common">Thermoproteus neutrophilus</name>
    <dbReference type="NCBI Taxonomy" id="444157"/>
    <lineage>
        <taxon>Archaea</taxon>
        <taxon>Thermoproteota</taxon>
        <taxon>Thermoprotei</taxon>
        <taxon>Thermoproteales</taxon>
        <taxon>Thermoproteaceae</taxon>
        <taxon>Pyrobaculum</taxon>
    </lineage>
</organism>
<dbReference type="HOGENOM" id="CLU_198717_0_0_2"/>
<evidence type="ECO:0000313" key="3">
    <source>
        <dbReference type="EMBL" id="ACB40689.1"/>
    </source>
</evidence>
<dbReference type="STRING" id="444157.Tneu_1771"/>
<evidence type="ECO:0000256" key="1">
    <source>
        <dbReference type="SAM" id="MobiDB-lite"/>
    </source>
</evidence>
<proteinExistence type="predicted"/>
<keyword evidence="2" id="KW-0812">Transmembrane</keyword>
<dbReference type="KEGG" id="tne:Tneu_1771"/>
<evidence type="ECO:0000313" key="4">
    <source>
        <dbReference type="Proteomes" id="UP000001694"/>
    </source>
</evidence>
<dbReference type="GeneID" id="6164774"/>